<keyword evidence="5" id="KW-1185">Reference proteome</keyword>
<evidence type="ECO:0000256" key="3">
    <source>
        <dbReference type="SAM" id="MobiDB-lite"/>
    </source>
</evidence>
<dbReference type="PROSITE" id="PS51420">
    <property type="entry name" value="RHO"/>
    <property type="match status" value="1"/>
</dbReference>
<dbReference type="PRINTS" id="PR00449">
    <property type="entry name" value="RASTRNSFRMNG"/>
</dbReference>
<dbReference type="InterPro" id="IPR001806">
    <property type="entry name" value="Small_GTPase"/>
</dbReference>
<dbReference type="FunFam" id="3.40.50.300:FF:000808">
    <property type="entry name" value="Small GTP-binding protein, putative"/>
    <property type="match status" value="1"/>
</dbReference>
<accession>A0A7J7KMK3</accession>
<name>A0A7J7KMK3_BUGNE</name>
<feature type="compositionally biased region" description="Basic and acidic residues" evidence="3">
    <location>
        <begin position="180"/>
        <end position="189"/>
    </location>
</feature>
<reference evidence="4" key="1">
    <citation type="submission" date="2020-06" db="EMBL/GenBank/DDBJ databases">
        <title>Draft genome of Bugula neritina, a colonial animal packing powerful symbionts and potential medicines.</title>
        <authorList>
            <person name="Rayko M."/>
        </authorList>
    </citation>
    <scope>NUCLEOTIDE SEQUENCE [LARGE SCALE GENOMIC DNA]</scope>
    <source>
        <strain evidence="4">Kwan_BN1</strain>
    </source>
</reference>
<dbReference type="EMBL" id="VXIV02000268">
    <property type="protein sequence ID" value="KAF6039392.1"/>
    <property type="molecule type" value="Genomic_DNA"/>
</dbReference>
<dbReference type="InterPro" id="IPR027417">
    <property type="entry name" value="P-loop_NTPase"/>
</dbReference>
<dbReference type="PANTHER" id="PTHR47978">
    <property type="match status" value="1"/>
</dbReference>
<keyword evidence="2" id="KW-0547">Nucleotide-binding</keyword>
<dbReference type="PROSITE" id="PS51417">
    <property type="entry name" value="ARF"/>
    <property type="match status" value="1"/>
</dbReference>
<dbReference type="Pfam" id="PF00071">
    <property type="entry name" value="Ras"/>
    <property type="match status" value="1"/>
</dbReference>
<comment type="caution">
    <text evidence="4">The sequence shown here is derived from an EMBL/GenBank/DDBJ whole genome shotgun (WGS) entry which is preliminary data.</text>
</comment>
<dbReference type="PROSITE" id="PS51419">
    <property type="entry name" value="RAB"/>
    <property type="match status" value="1"/>
</dbReference>
<dbReference type="SUPFAM" id="SSF52540">
    <property type="entry name" value="P-loop containing nucleoside triphosphate hydrolases"/>
    <property type="match status" value="1"/>
</dbReference>
<protein>
    <submittedName>
        <fullName evidence="4">Uncharacterized protein</fullName>
    </submittedName>
</protein>
<dbReference type="SMART" id="SM00173">
    <property type="entry name" value="RAS"/>
    <property type="match status" value="1"/>
</dbReference>
<dbReference type="SMART" id="SM00174">
    <property type="entry name" value="RHO"/>
    <property type="match status" value="1"/>
</dbReference>
<sequence>MKTIEAKAVVLGAQAVGKTSVVMRCVRNMFDKAVGTTIGAAFFNYRLNVDGYQVHLQIWDTAGQERFKSMAPMYYRKASIAILVYDITDLESFKGLKKWVMELIQNVDRPISMVLFGNKCDLTEKREVSSELARDYAESVGAELVEMSALTSQGVNEGFEKVCEMLISNLDNTHAHVYDGYGNREDSTRKRTVSVVGSPDSDNSDDRRCGC</sequence>
<dbReference type="AlphaFoldDB" id="A0A7J7KMK3"/>
<evidence type="ECO:0000313" key="4">
    <source>
        <dbReference type="EMBL" id="KAF6039392.1"/>
    </source>
</evidence>
<dbReference type="SMART" id="SM00176">
    <property type="entry name" value="RAN"/>
    <property type="match status" value="1"/>
</dbReference>
<organism evidence="4 5">
    <name type="scientific">Bugula neritina</name>
    <name type="common">Brown bryozoan</name>
    <name type="synonym">Sertularia neritina</name>
    <dbReference type="NCBI Taxonomy" id="10212"/>
    <lineage>
        <taxon>Eukaryota</taxon>
        <taxon>Metazoa</taxon>
        <taxon>Spiralia</taxon>
        <taxon>Lophotrochozoa</taxon>
        <taxon>Bryozoa</taxon>
        <taxon>Gymnolaemata</taxon>
        <taxon>Cheilostomatida</taxon>
        <taxon>Flustrina</taxon>
        <taxon>Buguloidea</taxon>
        <taxon>Bugulidae</taxon>
        <taxon>Bugula</taxon>
    </lineage>
</organism>
<dbReference type="GO" id="GO:0003924">
    <property type="term" value="F:GTPase activity"/>
    <property type="evidence" value="ECO:0007669"/>
    <property type="project" value="InterPro"/>
</dbReference>
<evidence type="ECO:0000313" key="5">
    <source>
        <dbReference type="Proteomes" id="UP000593567"/>
    </source>
</evidence>
<dbReference type="PROSITE" id="PS51421">
    <property type="entry name" value="RAS"/>
    <property type="match status" value="1"/>
</dbReference>
<dbReference type="NCBIfam" id="TIGR00231">
    <property type="entry name" value="small_GTP"/>
    <property type="match status" value="1"/>
</dbReference>
<dbReference type="SMART" id="SM00175">
    <property type="entry name" value="RAB"/>
    <property type="match status" value="1"/>
</dbReference>
<feature type="region of interest" description="Disordered" evidence="3">
    <location>
        <begin position="180"/>
        <end position="211"/>
    </location>
</feature>
<gene>
    <name evidence="4" type="ORF">EB796_002298</name>
</gene>
<dbReference type="Gene3D" id="3.40.50.300">
    <property type="entry name" value="P-loop containing nucleotide triphosphate hydrolases"/>
    <property type="match status" value="1"/>
</dbReference>
<dbReference type="GO" id="GO:0005525">
    <property type="term" value="F:GTP binding"/>
    <property type="evidence" value="ECO:0007669"/>
    <property type="project" value="InterPro"/>
</dbReference>
<dbReference type="InterPro" id="IPR005225">
    <property type="entry name" value="Small_GTP-bd"/>
</dbReference>
<comment type="similarity">
    <text evidence="1">Belongs to the small GTPase superfamily. Rab family.</text>
</comment>
<dbReference type="OrthoDB" id="63533at2759"/>
<proteinExistence type="inferred from homology"/>
<dbReference type="Proteomes" id="UP000593567">
    <property type="component" value="Unassembled WGS sequence"/>
</dbReference>
<evidence type="ECO:0000256" key="2">
    <source>
        <dbReference type="ARBA" id="ARBA00022741"/>
    </source>
</evidence>
<evidence type="ECO:0000256" key="1">
    <source>
        <dbReference type="ARBA" id="ARBA00006270"/>
    </source>
</evidence>